<evidence type="ECO:0000256" key="2">
    <source>
        <dbReference type="SAM" id="MobiDB-lite"/>
    </source>
</evidence>
<dbReference type="Proteomes" id="UP000480548">
    <property type="component" value="Unassembled WGS sequence"/>
</dbReference>
<evidence type="ECO:0000313" key="4">
    <source>
        <dbReference type="EMBL" id="KAF3120482.1"/>
    </source>
</evidence>
<protein>
    <submittedName>
        <fullName evidence="4">Trafficking protein particle complex subunit 33</fullName>
    </submittedName>
</protein>
<comment type="similarity">
    <text evidence="1">Belongs to the TRAPP small subunits family. BET3 subfamily.</text>
</comment>
<dbReference type="Pfam" id="PF04051">
    <property type="entry name" value="TRAPP"/>
    <property type="match status" value="1"/>
</dbReference>
<name>A0A7C8JIT2_ORBOL</name>
<reference evidence="5 6" key="1">
    <citation type="submission" date="2019-06" db="EMBL/GenBank/DDBJ databases">
        <authorList>
            <person name="Palmer J.M."/>
        </authorList>
    </citation>
    <scope>NUCLEOTIDE SEQUENCE [LARGE SCALE GENOMIC DNA]</scope>
    <source>
        <strain evidence="3 5">TWF102</strain>
        <strain evidence="4 6">TWF703</strain>
    </source>
</reference>
<dbReference type="AlphaFoldDB" id="A0A7C8JIT2"/>
<feature type="compositionally biased region" description="Low complexity" evidence="2">
    <location>
        <begin position="65"/>
        <end position="103"/>
    </location>
</feature>
<organism evidence="4 6">
    <name type="scientific">Orbilia oligospora</name>
    <name type="common">Nematode-trapping fungus</name>
    <name type="synonym">Arthrobotrys oligospora</name>
    <dbReference type="NCBI Taxonomy" id="2813651"/>
    <lineage>
        <taxon>Eukaryota</taxon>
        <taxon>Fungi</taxon>
        <taxon>Dikarya</taxon>
        <taxon>Ascomycota</taxon>
        <taxon>Pezizomycotina</taxon>
        <taxon>Orbiliomycetes</taxon>
        <taxon>Orbiliales</taxon>
        <taxon>Orbiliaceae</taxon>
        <taxon>Orbilia</taxon>
    </lineage>
</organism>
<dbReference type="Gene3D" id="3.30.1380.20">
    <property type="entry name" value="Trafficking protein particle complex subunit 3"/>
    <property type="match status" value="1"/>
</dbReference>
<dbReference type="Proteomes" id="UP000475325">
    <property type="component" value="Unassembled WGS sequence"/>
</dbReference>
<feature type="region of interest" description="Disordered" evidence="2">
    <location>
        <begin position="45"/>
        <end position="110"/>
    </location>
</feature>
<dbReference type="PANTHER" id="PTHR12817:SF0">
    <property type="entry name" value="GEO08327P1"/>
    <property type="match status" value="1"/>
</dbReference>
<gene>
    <name evidence="4" type="primary">TRS33</name>
    <name evidence="3" type="ORF">TWF102_002139</name>
    <name evidence="4" type="ORF">TWF703_002574</name>
</gene>
<dbReference type="InterPro" id="IPR037992">
    <property type="entry name" value="TRAPPC6/Trs33"/>
</dbReference>
<dbReference type="EMBL" id="WIQZ01000151">
    <property type="protein sequence ID" value="KAF3120482.1"/>
    <property type="molecule type" value="Genomic_DNA"/>
</dbReference>
<evidence type="ECO:0000313" key="5">
    <source>
        <dbReference type="Proteomes" id="UP000475325"/>
    </source>
</evidence>
<evidence type="ECO:0000313" key="6">
    <source>
        <dbReference type="Proteomes" id="UP000480548"/>
    </source>
</evidence>
<dbReference type="CDD" id="cd14944">
    <property type="entry name" value="TRAPPC6A_Trs33"/>
    <property type="match status" value="1"/>
</dbReference>
<dbReference type="EMBL" id="WIQW01000137">
    <property type="protein sequence ID" value="KAF3080583.1"/>
    <property type="molecule type" value="Genomic_DNA"/>
</dbReference>
<dbReference type="GO" id="GO:0005801">
    <property type="term" value="C:cis-Golgi network"/>
    <property type="evidence" value="ECO:0007669"/>
    <property type="project" value="TreeGrafter"/>
</dbReference>
<dbReference type="InterPro" id="IPR007194">
    <property type="entry name" value="TRAPP_component"/>
</dbReference>
<feature type="compositionally biased region" description="Polar residues" evidence="2">
    <location>
        <begin position="52"/>
        <end position="64"/>
    </location>
</feature>
<dbReference type="GO" id="GO:0005802">
    <property type="term" value="C:trans-Golgi network"/>
    <property type="evidence" value="ECO:0007669"/>
    <property type="project" value="TreeGrafter"/>
</dbReference>
<dbReference type="PANTHER" id="PTHR12817">
    <property type="entry name" value="TRAFFICKING PROTEIN PARTICLE COMPLEX SUBUNIT 6B"/>
    <property type="match status" value="1"/>
</dbReference>
<dbReference type="GO" id="GO:0006888">
    <property type="term" value="P:endoplasmic reticulum to Golgi vesicle-mediated transport"/>
    <property type="evidence" value="ECO:0007669"/>
    <property type="project" value="TreeGrafter"/>
</dbReference>
<dbReference type="InterPro" id="IPR024096">
    <property type="entry name" value="NO_sig/Golgi_transp_ligand-bd"/>
</dbReference>
<dbReference type="GO" id="GO:0030008">
    <property type="term" value="C:TRAPP complex"/>
    <property type="evidence" value="ECO:0007669"/>
    <property type="project" value="TreeGrafter"/>
</dbReference>
<dbReference type="SUPFAM" id="SSF111126">
    <property type="entry name" value="Ligand-binding domain in the NO signalling and Golgi transport"/>
    <property type="match status" value="1"/>
</dbReference>
<comment type="caution">
    <text evidence="4">The sequence shown here is derived from an EMBL/GenBank/DDBJ whole genome shotgun (WGS) entry which is preliminary data.</text>
</comment>
<sequence length="246" mass="26708">MSFEAPLPPYNFTDPTATFFSASCIDLLLIELVPLVQRMAESAPSLDYPIPTSYSNKLNETENLPSTPTTPGPNTNTNSTTTASTTTTTTTTTTATTATAAEPPTDEDTAREDLFNRLESLGYKVGIGLVERFSRDRSRFTDNLDVIKFLCKDIWHLVFRKQIDNLKTNHRGVYVLTDQFFRPLLRMSSSSGVPAATKAAPFLQFPCGVIRGALSAMGVNAQVSAETPGLPGAVFQITTVNKTPSS</sequence>
<evidence type="ECO:0000256" key="1">
    <source>
        <dbReference type="ARBA" id="ARBA00006218"/>
    </source>
</evidence>
<evidence type="ECO:0000313" key="3">
    <source>
        <dbReference type="EMBL" id="KAF3080583.1"/>
    </source>
</evidence>
<accession>A0A7C8JIT2</accession>
<proteinExistence type="inferred from homology"/>